<dbReference type="Proteomes" id="UP000765507">
    <property type="component" value="Unassembled WGS sequence"/>
</dbReference>
<name>A0A8T1SG26_CHESE</name>
<comment type="similarity">
    <text evidence="2">Belongs to the peptidase C26 family.</text>
</comment>
<accession>A0A8T1SG26</accession>
<dbReference type="PANTHER" id="PTHR11315:SF20">
    <property type="entry name" value="GAMMA-GLUTAMYL HYDROLASE"/>
    <property type="match status" value="1"/>
</dbReference>
<dbReference type="FunFam" id="3.40.50.880:FF:000024">
    <property type="entry name" value="Folate gamma-glutamyl hydrolase"/>
    <property type="match status" value="1"/>
</dbReference>
<feature type="active site" description="Nucleophile" evidence="6 7">
    <location>
        <position position="249"/>
    </location>
</feature>
<comment type="subcellular location">
    <subcellularLocation>
        <location evidence="1">Secreted</location>
        <location evidence="1">Extracellular space</location>
    </subcellularLocation>
</comment>
<dbReference type="EMBL" id="JAHGAV010000248">
    <property type="protein sequence ID" value="KAG6927544.1"/>
    <property type="molecule type" value="Genomic_DNA"/>
</dbReference>
<feature type="region of interest" description="Disordered" evidence="8">
    <location>
        <begin position="52"/>
        <end position="78"/>
    </location>
</feature>
<evidence type="ECO:0000313" key="10">
    <source>
        <dbReference type="Proteomes" id="UP000765507"/>
    </source>
</evidence>
<keyword evidence="3" id="KW-0964">Secreted</keyword>
<proteinExistence type="inferred from homology"/>
<protein>
    <recommendedName>
        <fullName evidence="7">folate gamma-glutamyl hydrolase</fullName>
        <ecNumber evidence="7">3.4.19.9</ecNumber>
    </recommendedName>
</protein>
<dbReference type="InterPro" id="IPR015527">
    <property type="entry name" value="Pept_C26_g-glut_hydrolase"/>
</dbReference>
<evidence type="ECO:0000256" key="7">
    <source>
        <dbReference type="PROSITE-ProRule" id="PRU00607"/>
    </source>
</evidence>
<evidence type="ECO:0000256" key="8">
    <source>
        <dbReference type="SAM" id="MobiDB-lite"/>
    </source>
</evidence>
<evidence type="ECO:0000256" key="4">
    <source>
        <dbReference type="ARBA" id="ARBA00022729"/>
    </source>
</evidence>
<dbReference type="GO" id="GO:0005773">
    <property type="term" value="C:vacuole"/>
    <property type="evidence" value="ECO:0007669"/>
    <property type="project" value="TreeGrafter"/>
</dbReference>
<dbReference type="PROSITE" id="PS51273">
    <property type="entry name" value="GATASE_TYPE_1"/>
    <property type="match status" value="1"/>
</dbReference>
<comment type="caution">
    <text evidence="9">The sequence shown here is derived from an EMBL/GenBank/DDBJ whole genome shotgun (WGS) entry which is preliminary data.</text>
</comment>
<gene>
    <name evidence="9" type="ORF">G0U57_009582</name>
</gene>
<evidence type="ECO:0000256" key="6">
    <source>
        <dbReference type="PIRSR" id="PIRSR615527-1"/>
    </source>
</evidence>
<evidence type="ECO:0000256" key="3">
    <source>
        <dbReference type="ARBA" id="ARBA00022525"/>
    </source>
</evidence>
<dbReference type="GO" id="GO:0034722">
    <property type="term" value="F:gamma-glutamyl-peptidase activity"/>
    <property type="evidence" value="ECO:0007669"/>
    <property type="project" value="UniProtKB-UniRule"/>
</dbReference>
<dbReference type="SUPFAM" id="SSF52317">
    <property type="entry name" value="Class I glutamine amidotransferase-like"/>
    <property type="match status" value="1"/>
</dbReference>
<dbReference type="InterPro" id="IPR011697">
    <property type="entry name" value="Peptidase_C26"/>
</dbReference>
<dbReference type="GO" id="GO:0046900">
    <property type="term" value="P:tetrahydrofolylpolyglutamate metabolic process"/>
    <property type="evidence" value="ECO:0007669"/>
    <property type="project" value="TreeGrafter"/>
</dbReference>
<dbReference type="OrthoDB" id="64220at2759"/>
<keyword evidence="5 7" id="KW-0378">Hydrolase</keyword>
<keyword evidence="10" id="KW-1185">Reference proteome</keyword>
<feature type="active site" evidence="7">
    <location>
        <position position="359"/>
    </location>
</feature>
<sequence>TGTAQALCSRVYTCSSPASSSSHHPPGLPGLPGGSDCPAPWFRPCRPFPSRARRARPFGEPRSGTTFPRVPPAARGRRCPPRWKGDALGALQRRRASAWPGGGGGGVMLRYSGPRSPPGVCLLLLLLLCAHALASVVSRSRRGASNERPIVGILAQECDFTSFNRFGRSYIAASYVKFLESAGARVVPIRLNCSEEEYDKIFQSINGVLFPGGGVDLKTSEYSRVARVFYNKALKANDKGDYFPVWGTCLGYEELTYLTSGEILLTWTNTEDFALPLNFTTAAKDSRMFKNFPDALLQKLATESLTAHFHHWSLSMQNFTRNDKLRNFYKVLTTNTHADVEFISTMEAHKYPIYGVQWHPEKNPFEWKNSSGIPHSASAMKVAYYVADFLVNEARKSLHHFPNKDEETKALIYNYTPVFTGTFSPFEQVYFFD</sequence>
<dbReference type="PANTHER" id="PTHR11315">
    <property type="entry name" value="PROTEASE FAMILY C26 GAMMA-GLUTAMYL HYDROLASE"/>
    <property type="match status" value="1"/>
</dbReference>
<dbReference type="CDD" id="cd01747">
    <property type="entry name" value="GATase1_Glutamyl_Hydrolase"/>
    <property type="match status" value="1"/>
</dbReference>
<dbReference type="Pfam" id="PF07722">
    <property type="entry name" value="Peptidase_C26"/>
    <property type="match status" value="1"/>
</dbReference>
<dbReference type="InterPro" id="IPR029062">
    <property type="entry name" value="Class_I_gatase-like"/>
</dbReference>
<organism evidence="9 10">
    <name type="scientific">Chelydra serpentina</name>
    <name type="common">Snapping turtle</name>
    <name type="synonym">Testudo serpentina</name>
    <dbReference type="NCBI Taxonomy" id="8475"/>
    <lineage>
        <taxon>Eukaryota</taxon>
        <taxon>Metazoa</taxon>
        <taxon>Chordata</taxon>
        <taxon>Craniata</taxon>
        <taxon>Vertebrata</taxon>
        <taxon>Euteleostomi</taxon>
        <taxon>Archelosauria</taxon>
        <taxon>Testudinata</taxon>
        <taxon>Testudines</taxon>
        <taxon>Cryptodira</taxon>
        <taxon>Durocryptodira</taxon>
        <taxon>Americhelydia</taxon>
        <taxon>Chelydroidea</taxon>
        <taxon>Chelydridae</taxon>
        <taxon>Chelydra</taxon>
    </lineage>
</organism>
<feature type="non-terminal residue" evidence="9">
    <location>
        <position position="433"/>
    </location>
</feature>
<dbReference type="GO" id="GO:0005576">
    <property type="term" value="C:extracellular region"/>
    <property type="evidence" value="ECO:0007669"/>
    <property type="project" value="UniProtKB-SubCell"/>
</dbReference>
<feature type="active site" description="Proton donor" evidence="6">
    <location>
        <position position="359"/>
    </location>
</feature>
<reference evidence="9 10" key="1">
    <citation type="journal article" date="2020" name="G3 (Bethesda)">
        <title>Draft Genome of the Common Snapping Turtle, Chelydra serpentina, a Model for Phenotypic Plasticity in Reptiles.</title>
        <authorList>
            <person name="Das D."/>
            <person name="Singh S.K."/>
            <person name="Bierstedt J."/>
            <person name="Erickson A."/>
            <person name="Galli G.L.J."/>
            <person name="Crossley D.A. 2nd"/>
            <person name="Rhen T."/>
        </authorList>
    </citation>
    <scope>NUCLEOTIDE SEQUENCE [LARGE SCALE GENOMIC DNA]</scope>
    <source>
        <strain evidence="9">KW</strain>
    </source>
</reference>
<keyword evidence="4" id="KW-0732">Signal</keyword>
<comment type="catalytic activity">
    <reaction evidence="7">
        <text>(6S)-5,6,7,8-tetrahydrofolyl-(gamma-L-Glu)(n) + (n-1) H2O = (6S)-5,6,7,8-tetrahydrofolate + (n-1) L-glutamate</text>
        <dbReference type="Rhea" id="RHEA:56784"/>
        <dbReference type="Rhea" id="RHEA-COMP:14738"/>
        <dbReference type="ChEBI" id="CHEBI:15377"/>
        <dbReference type="ChEBI" id="CHEBI:29985"/>
        <dbReference type="ChEBI" id="CHEBI:57453"/>
        <dbReference type="ChEBI" id="CHEBI:141005"/>
        <dbReference type="EC" id="3.4.19.9"/>
    </reaction>
</comment>
<dbReference type="Gene3D" id="3.40.50.880">
    <property type="match status" value="1"/>
</dbReference>
<evidence type="ECO:0000256" key="5">
    <source>
        <dbReference type="ARBA" id="ARBA00022801"/>
    </source>
</evidence>
<dbReference type="EC" id="3.4.19.9" evidence="7"/>
<dbReference type="PROSITE" id="PS51275">
    <property type="entry name" value="PEPTIDASE_C26_GGH"/>
    <property type="match status" value="1"/>
</dbReference>
<dbReference type="AlphaFoldDB" id="A0A8T1SG26"/>
<evidence type="ECO:0000256" key="2">
    <source>
        <dbReference type="ARBA" id="ARBA00011083"/>
    </source>
</evidence>
<evidence type="ECO:0000313" key="9">
    <source>
        <dbReference type="EMBL" id="KAG6927544.1"/>
    </source>
</evidence>
<evidence type="ECO:0000256" key="1">
    <source>
        <dbReference type="ARBA" id="ARBA00004239"/>
    </source>
</evidence>